<evidence type="ECO:0000256" key="2">
    <source>
        <dbReference type="ARBA" id="ARBA00022692"/>
    </source>
</evidence>
<feature type="domain" description="Late embryogenesis abundant protein LEA-2 subgroup" evidence="6">
    <location>
        <begin position="72"/>
        <end position="170"/>
    </location>
</feature>
<dbReference type="PANTHER" id="PTHR31415">
    <property type="entry name" value="OS05G0367900 PROTEIN"/>
    <property type="match status" value="1"/>
</dbReference>
<dbReference type="PANTHER" id="PTHR31415:SF166">
    <property type="entry name" value="LATE EMBRYOGENESIS ABUNDANT (LEA) HYDROXYPROLINE-RICH GLYCOPROTEIN FAMILY"/>
    <property type="match status" value="1"/>
</dbReference>
<dbReference type="GO" id="GO:0005886">
    <property type="term" value="C:plasma membrane"/>
    <property type="evidence" value="ECO:0007669"/>
    <property type="project" value="TreeGrafter"/>
</dbReference>
<evidence type="ECO:0000313" key="8">
    <source>
        <dbReference type="Proteomes" id="UP001153555"/>
    </source>
</evidence>
<organism evidence="7 8">
    <name type="scientific">Striga hermonthica</name>
    <name type="common">Purple witchweed</name>
    <name type="synonym">Buchnera hermonthica</name>
    <dbReference type="NCBI Taxonomy" id="68872"/>
    <lineage>
        <taxon>Eukaryota</taxon>
        <taxon>Viridiplantae</taxon>
        <taxon>Streptophyta</taxon>
        <taxon>Embryophyta</taxon>
        <taxon>Tracheophyta</taxon>
        <taxon>Spermatophyta</taxon>
        <taxon>Magnoliopsida</taxon>
        <taxon>eudicotyledons</taxon>
        <taxon>Gunneridae</taxon>
        <taxon>Pentapetalae</taxon>
        <taxon>asterids</taxon>
        <taxon>lamiids</taxon>
        <taxon>Lamiales</taxon>
        <taxon>Orobanchaceae</taxon>
        <taxon>Buchnereae</taxon>
        <taxon>Striga</taxon>
    </lineage>
</organism>
<dbReference type="InterPro" id="IPR004864">
    <property type="entry name" value="LEA_2"/>
</dbReference>
<sequence>MTAKDCGHHDRRRHRHRILAGVLTLTATALAVLLAWVILRPSKPHFVLLDIALRVFNLSASSDLLTASLQVTLSARNPNGRVRIYYDRVDAYAAYRSQQVTVVVRLPRSYQGHGDTTLWSPLLADMPLAPYLAAELRRDEAAALDVRVDGRLRWKVGAFVSGRYHLHVNCPVNINFQIGNKNFDQNNNDKKNSSNGVVVGSGKKKKYQLIMDCHVDV</sequence>
<dbReference type="AlphaFoldDB" id="A0A9N7P168"/>
<comment type="subcellular location">
    <subcellularLocation>
        <location evidence="1">Membrane</location>
        <topology evidence="1">Single-pass membrane protein</topology>
    </subcellularLocation>
</comment>
<dbReference type="Proteomes" id="UP001153555">
    <property type="component" value="Unassembled WGS sequence"/>
</dbReference>
<dbReference type="InterPro" id="IPR044839">
    <property type="entry name" value="NDR1-like"/>
</dbReference>
<evidence type="ECO:0000256" key="3">
    <source>
        <dbReference type="ARBA" id="ARBA00022989"/>
    </source>
</evidence>
<evidence type="ECO:0000259" key="6">
    <source>
        <dbReference type="Pfam" id="PF03168"/>
    </source>
</evidence>
<evidence type="ECO:0000256" key="1">
    <source>
        <dbReference type="ARBA" id="ARBA00004167"/>
    </source>
</evidence>
<comment type="caution">
    <text evidence="7">The sequence shown here is derived from an EMBL/GenBank/DDBJ whole genome shotgun (WGS) entry which is preliminary data.</text>
</comment>
<evidence type="ECO:0000256" key="4">
    <source>
        <dbReference type="ARBA" id="ARBA00023136"/>
    </source>
</evidence>
<gene>
    <name evidence="7" type="ORF">SHERM_07346</name>
</gene>
<keyword evidence="4 5" id="KW-0472">Membrane</keyword>
<dbReference type="EMBL" id="CACSLK010034108">
    <property type="protein sequence ID" value="CAA0841331.1"/>
    <property type="molecule type" value="Genomic_DNA"/>
</dbReference>
<proteinExistence type="predicted"/>
<keyword evidence="2 5" id="KW-0812">Transmembrane</keyword>
<protein>
    <submittedName>
        <fullName evidence="7">NDR1/HIN1-like 1</fullName>
    </submittedName>
</protein>
<dbReference type="Pfam" id="PF03168">
    <property type="entry name" value="LEA_2"/>
    <property type="match status" value="1"/>
</dbReference>
<evidence type="ECO:0000256" key="5">
    <source>
        <dbReference type="SAM" id="Phobius"/>
    </source>
</evidence>
<reference evidence="7" key="1">
    <citation type="submission" date="2019-12" db="EMBL/GenBank/DDBJ databases">
        <authorList>
            <person name="Scholes J."/>
        </authorList>
    </citation>
    <scope>NUCLEOTIDE SEQUENCE</scope>
</reference>
<feature type="transmembrane region" description="Helical" evidence="5">
    <location>
        <begin position="18"/>
        <end position="39"/>
    </location>
</feature>
<accession>A0A9N7P168</accession>
<dbReference type="GO" id="GO:0098542">
    <property type="term" value="P:defense response to other organism"/>
    <property type="evidence" value="ECO:0007669"/>
    <property type="project" value="InterPro"/>
</dbReference>
<name>A0A9N7P168_STRHE</name>
<dbReference type="GO" id="GO:0009506">
    <property type="term" value="C:plasmodesma"/>
    <property type="evidence" value="ECO:0007669"/>
    <property type="project" value="TreeGrafter"/>
</dbReference>
<evidence type="ECO:0000313" key="7">
    <source>
        <dbReference type="EMBL" id="CAA0841331.1"/>
    </source>
</evidence>
<keyword evidence="8" id="KW-1185">Reference proteome</keyword>
<keyword evidence="3 5" id="KW-1133">Transmembrane helix</keyword>